<accession>A0ABP7S657</accession>
<dbReference type="Proteomes" id="UP001501747">
    <property type="component" value="Unassembled WGS sequence"/>
</dbReference>
<feature type="compositionally biased region" description="Polar residues" evidence="1">
    <location>
        <begin position="61"/>
        <end position="71"/>
    </location>
</feature>
<comment type="caution">
    <text evidence="2">The sequence shown here is derived from an EMBL/GenBank/DDBJ whole genome shotgun (WGS) entry which is preliminary data.</text>
</comment>
<protein>
    <submittedName>
        <fullName evidence="2">Uncharacterized protein</fullName>
    </submittedName>
</protein>
<evidence type="ECO:0000256" key="1">
    <source>
        <dbReference type="SAM" id="MobiDB-lite"/>
    </source>
</evidence>
<proteinExistence type="predicted"/>
<evidence type="ECO:0000313" key="3">
    <source>
        <dbReference type="Proteomes" id="UP001501747"/>
    </source>
</evidence>
<feature type="region of interest" description="Disordered" evidence="1">
    <location>
        <begin position="23"/>
        <end position="71"/>
    </location>
</feature>
<reference evidence="3" key="1">
    <citation type="journal article" date="2019" name="Int. J. Syst. Evol. Microbiol.">
        <title>The Global Catalogue of Microorganisms (GCM) 10K type strain sequencing project: providing services to taxonomists for standard genome sequencing and annotation.</title>
        <authorList>
            <consortium name="The Broad Institute Genomics Platform"/>
            <consortium name="The Broad Institute Genome Sequencing Center for Infectious Disease"/>
            <person name="Wu L."/>
            <person name="Ma J."/>
        </authorList>
    </citation>
    <scope>NUCLEOTIDE SEQUENCE [LARGE SCALE GENOMIC DNA]</scope>
    <source>
        <strain evidence="3">JCM 17342</strain>
    </source>
</reference>
<keyword evidence="3" id="KW-1185">Reference proteome</keyword>
<name>A0ABP7S657_9PSEU</name>
<organism evidence="2 3">
    <name type="scientific">Allokutzneria multivorans</name>
    <dbReference type="NCBI Taxonomy" id="1142134"/>
    <lineage>
        <taxon>Bacteria</taxon>
        <taxon>Bacillati</taxon>
        <taxon>Actinomycetota</taxon>
        <taxon>Actinomycetes</taxon>
        <taxon>Pseudonocardiales</taxon>
        <taxon>Pseudonocardiaceae</taxon>
        <taxon>Allokutzneria</taxon>
    </lineage>
</organism>
<dbReference type="EMBL" id="BAABAL010000009">
    <property type="protein sequence ID" value="GAA4007117.1"/>
    <property type="molecule type" value="Genomic_DNA"/>
</dbReference>
<feature type="compositionally biased region" description="Low complexity" evidence="1">
    <location>
        <begin position="48"/>
        <end position="60"/>
    </location>
</feature>
<sequence>MLGVRACIESPSEPPIKRWKEVKAMAKNSRQTGSKAASAAGKTLSNPKASGAAKAAAASALSQTPKQAKKK</sequence>
<gene>
    <name evidence="2" type="ORF">GCM10022247_31320</name>
</gene>
<evidence type="ECO:0000313" key="2">
    <source>
        <dbReference type="EMBL" id="GAA4007117.1"/>
    </source>
</evidence>